<dbReference type="SUPFAM" id="SSF48201">
    <property type="entry name" value="Uteroglobin-like"/>
    <property type="match status" value="1"/>
</dbReference>
<reference evidence="4" key="1">
    <citation type="submission" date="2023-12" db="EMBL/GenBank/DDBJ databases">
        <authorList>
            <person name="Brown T."/>
        </authorList>
    </citation>
    <scope>NUCLEOTIDE SEQUENCE</scope>
</reference>
<comment type="subcellular location">
    <subcellularLocation>
        <location evidence="1">Secreted</location>
    </subcellularLocation>
</comment>
<accession>A0ABP0AI71</accession>
<gene>
    <name evidence="4" type="ORF">MPIPNATIZW_LOCUS17914</name>
</gene>
<dbReference type="CDD" id="cd00633">
    <property type="entry name" value="Secretoglobin"/>
    <property type="match status" value="1"/>
</dbReference>
<dbReference type="EMBL" id="OY882866">
    <property type="protein sequence ID" value="CAK6449608.1"/>
    <property type="molecule type" value="Genomic_DNA"/>
</dbReference>
<evidence type="ECO:0000256" key="3">
    <source>
        <dbReference type="SAM" id="SignalP"/>
    </source>
</evidence>
<evidence type="ECO:0000313" key="4">
    <source>
        <dbReference type="EMBL" id="CAK6449608.1"/>
    </source>
</evidence>
<evidence type="ECO:0000256" key="2">
    <source>
        <dbReference type="ARBA" id="ARBA00022525"/>
    </source>
</evidence>
<dbReference type="Pfam" id="PF01099">
    <property type="entry name" value="Uteroglobin"/>
    <property type="match status" value="1"/>
</dbReference>
<keyword evidence="5" id="KW-1185">Reference proteome</keyword>
<dbReference type="InterPro" id="IPR035960">
    <property type="entry name" value="Secretoglobin_sf"/>
</dbReference>
<protein>
    <submittedName>
        <fullName evidence="4">Uncharacterized protein</fullName>
    </submittedName>
</protein>
<dbReference type="PANTHER" id="PTHR14037:SF4">
    <property type="entry name" value="MAMMAGLOBIN-B"/>
    <property type="match status" value="1"/>
</dbReference>
<sequence>MKLVIVLMLTALPLFCYAGRTQTIAHKFSECLFLLGGKMAIVLATPSKEVVPLCAFFPGSGCPDIEYVIRKTIDPQVSKAEFIQDLEKYITGGITEMALRKFKQCFLDQSDETLANVGKLMVMVASSSRSGCSGWAPVGFQFSINYFFLSHYFLRCIFIDFREEGRGREREKLQ</sequence>
<dbReference type="PANTHER" id="PTHR14037">
    <property type="entry name" value="MAMMAGLOBIN-RELATED"/>
    <property type="match status" value="1"/>
</dbReference>
<dbReference type="Proteomes" id="UP001314169">
    <property type="component" value="Chromosome 9"/>
</dbReference>
<keyword evidence="2" id="KW-0964">Secreted</keyword>
<dbReference type="PROSITE" id="PS51311">
    <property type="entry name" value="SCGB"/>
    <property type="match status" value="1"/>
</dbReference>
<feature type="signal peptide" evidence="3">
    <location>
        <begin position="1"/>
        <end position="18"/>
    </location>
</feature>
<name>A0ABP0AI71_PIPNA</name>
<evidence type="ECO:0000313" key="5">
    <source>
        <dbReference type="Proteomes" id="UP001314169"/>
    </source>
</evidence>
<proteinExistence type="predicted"/>
<feature type="chain" id="PRO_5046137999" evidence="3">
    <location>
        <begin position="19"/>
        <end position="174"/>
    </location>
</feature>
<keyword evidence="3" id="KW-0732">Signal</keyword>
<organism evidence="4 5">
    <name type="scientific">Pipistrellus nathusii</name>
    <name type="common">Nathusius' pipistrelle</name>
    <dbReference type="NCBI Taxonomy" id="59473"/>
    <lineage>
        <taxon>Eukaryota</taxon>
        <taxon>Metazoa</taxon>
        <taxon>Chordata</taxon>
        <taxon>Craniata</taxon>
        <taxon>Vertebrata</taxon>
        <taxon>Euteleostomi</taxon>
        <taxon>Mammalia</taxon>
        <taxon>Eutheria</taxon>
        <taxon>Laurasiatheria</taxon>
        <taxon>Chiroptera</taxon>
        <taxon>Yangochiroptera</taxon>
        <taxon>Vespertilionidae</taxon>
        <taxon>Pipistrellus</taxon>
    </lineage>
</organism>
<dbReference type="InterPro" id="IPR016126">
    <property type="entry name" value="Secretoglobin"/>
</dbReference>
<evidence type="ECO:0000256" key="1">
    <source>
        <dbReference type="ARBA" id="ARBA00004613"/>
    </source>
</evidence>